<dbReference type="InterPro" id="IPR004408">
    <property type="entry name" value="Biotin_CoA_COase_ligase"/>
</dbReference>
<evidence type="ECO:0000256" key="1">
    <source>
        <dbReference type="ARBA" id="ARBA00022598"/>
    </source>
</evidence>
<dbReference type="InterPro" id="IPR008988">
    <property type="entry name" value="Transcriptional_repressor_C"/>
</dbReference>
<evidence type="ECO:0000313" key="10">
    <source>
        <dbReference type="Proteomes" id="UP001234798"/>
    </source>
</evidence>
<dbReference type="CDD" id="cd16442">
    <property type="entry name" value="BPL"/>
    <property type="match status" value="1"/>
</dbReference>
<evidence type="ECO:0000259" key="8">
    <source>
        <dbReference type="Pfam" id="PF03099"/>
    </source>
</evidence>
<keyword evidence="10" id="KW-1185">Reference proteome</keyword>
<evidence type="ECO:0000256" key="6">
    <source>
        <dbReference type="ARBA" id="ARBA00047846"/>
    </source>
</evidence>
<name>A0ABY9LY52_9BURK</name>
<organism evidence="9 10">
    <name type="scientific">Achromobacter seleniivolatilans</name>
    <dbReference type="NCBI Taxonomy" id="3047478"/>
    <lineage>
        <taxon>Bacteria</taxon>
        <taxon>Pseudomonadati</taxon>
        <taxon>Pseudomonadota</taxon>
        <taxon>Betaproteobacteria</taxon>
        <taxon>Burkholderiales</taxon>
        <taxon>Alcaligenaceae</taxon>
        <taxon>Achromobacter</taxon>
    </lineage>
</organism>
<dbReference type="Proteomes" id="UP001234798">
    <property type="component" value="Chromosome"/>
</dbReference>
<sequence length="284" mass="29879">MSDHVRPIDLPAPETLARALGSRLPAFQDIAWTGSTGSTNADLLARARSGAGGGKPWLLGTHLQEAGRGRAGRPWQNSSGSTLMFSCAFDVHLPAAQLPALSPLAGVAACEALRAVAGPQAKGLCMKWPNDVQWHDAKLAGVLVETTRNPGGREAGYTVVIGMGINLIDAPQLSLALGREVADWTQVQAASPDRVSIAADLICASAMAWHDAVQMLEREGFGAFKQRFDQVDALAGRKVNVLDKGDIIYSGTACGVDEQGRLLVQTPQGATPISVGEISIRRQA</sequence>
<evidence type="ECO:0000256" key="4">
    <source>
        <dbReference type="ARBA" id="ARBA00023267"/>
    </source>
</evidence>
<keyword evidence="4" id="KW-0092">Biotin</keyword>
<feature type="domain" description="Biotin protein ligase C-terminal" evidence="7">
    <location>
        <begin position="236"/>
        <end position="281"/>
    </location>
</feature>
<dbReference type="SUPFAM" id="SSF55681">
    <property type="entry name" value="Class II aaRS and biotin synthetases"/>
    <property type="match status" value="1"/>
</dbReference>
<dbReference type="RefSeq" id="WP_306941598.1">
    <property type="nucleotide sequence ID" value="NZ_CP132976.1"/>
</dbReference>
<dbReference type="InterPro" id="IPR003142">
    <property type="entry name" value="BPL_C"/>
</dbReference>
<keyword evidence="3" id="KW-0067">ATP-binding</keyword>
<accession>A0ABY9LY52</accession>
<dbReference type="SUPFAM" id="SSF50037">
    <property type="entry name" value="C-terminal domain of transcriptional repressors"/>
    <property type="match status" value="1"/>
</dbReference>
<reference evidence="9 10" key="1">
    <citation type="submission" date="2023-08" db="EMBL/GenBank/DDBJ databases">
        <title>Achromobacter seleniivolatilans sp. nov., isolated from seleniferous soil.</title>
        <authorList>
            <person name="Zhang S."/>
            <person name="Li K."/>
            <person name="Peng J."/>
            <person name="Zhao Q."/>
            <person name="Wang H."/>
            <person name="Guo Y."/>
        </authorList>
    </citation>
    <scope>NUCLEOTIDE SEQUENCE [LARGE SCALE GENOMIC DNA]</scope>
    <source>
        <strain evidence="9 10">R39</strain>
    </source>
</reference>
<dbReference type="EMBL" id="CP132976">
    <property type="protein sequence ID" value="WMD19390.1"/>
    <property type="molecule type" value="Genomic_DNA"/>
</dbReference>
<dbReference type="PANTHER" id="PTHR12835:SF5">
    <property type="entry name" value="BIOTIN--PROTEIN LIGASE"/>
    <property type="match status" value="1"/>
</dbReference>
<dbReference type="Gene3D" id="3.30.930.10">
    <property type="entry name" value="Bira Bifunctional Protein, Domain 2"/>
    <property type="match status" value="1"/>
</dbReference>
<protein>
    <recommendedName>
        <fullName evidence="5">biotin--[biotin carboxyl-carrier protein] ligase</fullName>
        <ecNumber evidence="5">6.3.4.15</ecNumber>
    </recommendedName>
</protein>
<dbReference type="GO" id="GO:0004077">
    <property type="term" value="F:biotin--[biotin carboxyl-carrier protein] ligase activity"/>
    <property type="evidence" value="ECO:0007669"/>
    <property type="project" value="UniProtKB-EC"/>
</dbReference>
<dbReference type="PANTHER" id="PTHR12835">
    <property type="entry name" value="BIOTIN PROTEIN LIGASE"/>
    <property type="match status" value="1"/>
</dbReference>
<evidence type="ECO:0000313" key="9">
    <source>
        <dbReference type="EMBL" id="WMD19390.1"/>
    </source>
</evidence>
<evidence type="ECO:0000256" key="5">
    <source>
        <dbReference type="ARBA" id="ARBA00024227"/>
    </source>
</evidence>
<gene>
    <name evidence="9" type="ORF">RAS12_22625</name>
</gene>
<comment type="catalytic activity">
    <reaction evidence="6">
        <text>biotin + L-lysyl-[protein] + ATP = N(6)-biotinyl-L-lysyl-[protein] + AMP + diphosphate + H(+)</text>
        <dbReference type="Rhea" id="RHEA:11756"/>
        <dbReference type="Rhea" id="RHEA-COMP:9752"/>
        <dbReference type="Rhea" id="RHEA-COMP:10505"/>
        <dbReference type="ChEBI" id="CHEBI:15378"/>
        <dbReference type="ChEBI" id="CHEBI:29969"/>
        <dbReference type="ChEBI" id="CHEBI:30616"/>
        <dbReference type="ChEBI" id="CHEBI:33019"/>
        <dbReference type="ChEBI" id="CHEBI:57586"/>
        <dbReference type="ChEBI" id="CHEBI:83144"/>
        <dbReference type="ChEBI" id="CHEBI:456215"/>
        <dbReference type="EC" id="6.3.4.15"/>
    </reaction>
</comment>
<feature type="domain" description="BPL/LPL catalytic" evidence="8">
    <location>
        <begin position="62"/>
        <end position="166"/>
    </location>
</feature>
<dbReference type="Pfam" id="PF02237">
    <property type="entry name" value="BPL_C"/>
    <property type="match status" value="1"/>
</dbReference>
<dbReference type="InterPro" id="IPR004143">
    <property type="entry name" value="BPL_LPL_catalytic"/>
</dbReference>
<dbReference type="Gene3D" id="2.30.30.100">
    <property type="match status" value="1"/>
</dbReference>
<dbReference type="EC" id="6.3.4.15" evidence="5"/>
<evidence type="ECO:0000256" key="3">
    <source>
        <dbReference type="ARBA" id="ARBA00022840"/>
    </source>
</evidence>
<proteinExistence type="predicted"/>
<dbReference type="InterPro" id="IPR045864">
    <property type="entry name" value="aa-tRNA-synth_II/BPL/LPL"/>
</dbReference>
<keyword evidence="1 9" id="KW-0436">Ligase</keyword>
<keyword evidence="2" id="KW-0547">Nucleotide-binding</keyword>
<dbReference type="Pfam" id="PF03099">
    <property type="entry name" value="BPL_LplA_LipB"/>
    <property type="match status" value="1"/>
</dbReference>
<evidence type="ECO:0000259" key="7">
    <source>
        <dbReference type="Pfam" id="PF02237"/>
    </source>
</evidence>
<dbReference type="NCBIfam" id="TIGR00121">
    <property type="entry name" value="birA_ligase"/>
    <property type="match status" value="1"/>
</dbReference>
<evidence type="ECO:0000256" key="2">
    <source>
        <dbReference type="ARBA" id="ARBA00022741"/>
    </source>
</evidence>